<dbReference type="Proteomes" id="UP000002051">
    <property type="component" value="Chromosome 5"/>
</dbReference>
<keyword evidence="10" id="KW-1185">Reference proteome</keyword>
<comment type="similarity">
    <text evidence="5">Belongs to the GRAS family.</text>
</comment>
<evidence type="ECO:0000313" key="6">
    <source>
        <dbReference type="EMBL" id="AES94576.1"/>
    </source>
</evidence>
<sequence>MNKNQIPVVISPCSEFPTPNNPLLHFNNANCMEQLLIHCANAIESNNATLAQQILWVLNNTTPSDDDSNQRLAGSFIRALTTRATRSCSCNIPEAVTRTANSYNYHHNLAIQTHKFSVIELANFIDLTPWHRFGYTAANSAILEATKGFTVIHIVNLSLTHCMQIPTLIDAIANHHEVPPLIKLTVAVNNCRNKNINHIPIPPMLDLSYDELGSKLVNFAKTRNVIMEFKAVSSTYSDGFASLIEHLRVQVQHYNKSHEALVINCHMMLHYIPDETLFTINDTNSNMNLNLNSCSSLRSLFLEAVRSLDPTIVVVVDEDADLTSSSLVSRLKSAFNYFWIPFDTVDTFLPRGSKQRQWCEAEICWKVENVIAYEGIQRVERVESKTKWEKRMRNARFQGVCFSEDSVLEVKAMLDEHAVGWGLKKEDEFLVLTWKGHNVIFASAWLPS</sequence>
<comment type="subcellular location">
    <subcellularLocation>
        <location evidence="1">Nucleus</location>
    </subcellularLocation>
</comment>
<dbReference type="GO" id="GO:0043565">
    <property type="term" value="F:sequence-specific DNA binding"/>
    <property type="evidence" value="ECO:0000318"/>
    <property type="project" value="GO_Central"/>
</dbReference>
<evidence type="ECO:0000313" key="11">
    <source>
        <dbReference type="Proteomes" id="UP000265566"/>
    </source>
</evidence>
<accession>G7K3V6</accession>
<reference evidence="6 10" key="1">
    <citation type="journal article" date="2011" name="Nature">
        <title>The Medicago genome provides insight into the evolution of rhizobial symbioses.</title>
        <authorList>
            <person name="Young N.D."/>
            <person name="Debelle F."/>
            <person name="Oldroyd G.E."/>
            <person name="Geurts R."/>
            <person name="Cannon S.B."/>
            <person name="Udvardi M.K."/>
            <person name="Benedito V.A."/>
            <person name="Mayer K.F."/>
            <person name="Gouzy J."/>
            <person name="Schoof H."/>
            <person name="Van de Peer Y."/>
            <person name="Proost S."/>
            <person name="Cook D.R."/>
            <person name="Meyers B.C."/>
            <person name="Spannagl M."/>
            <person name="Cheung F."/>
            <person name="De Mita S."/>
            <person name="Krishnakumar V."/>
            <person name="Gundlach H."/>
            <person name="Zhou S."/>
            <person name="Mudge J."/>
            <person name="Bharti A.K."/>
            <person name="Murray J.D."/>
            <person name="Naoumkina M.A."/>
            <person name="Rosen B."/>
            <person name="Silverstein K.A."/>
            <person name="Tang H."/>
            <person name="Rombauts S."/>
            <person name="Zhao P.X."/>
            <person name="Zhou P."/>
            <person name="Barbe V."/>
            <person name="Bardou P."/>
            <person name="Bechner M."/>
            <person name="Bellec A."/>
            <person name="Berger A."/>
            <person name="Berges H."/>
            <person name="Bidwell S."/>
            <person name="Bisseling T."/>
            <person name="Choisne N."/>
            <person name="Couloux A."/>
            <person name="Denny R."/>
            <person name="Deshpande S."/>
            <person name="Dai X."/>
            <person name="Doyle J.J."/>
            <person name="Dudez A.M."/>
            <person name="Farmer A.D."/>
            <person name="Fouteau S."/>
            <person name="Franken C."/>
            <person name="Gibelin C."/>
            <person name="Gish J."/>
            <person name="Goldstein S."/>
            <person name="Gonzalez A.J."/>
            <person name="Green P.J."/>
            <person name="Hallab A."/>
            <person name="Hartog M."/>
            <person name="Hua A."/>
            <person name="Humphray S.J."/>
            <person name="Jeong D.H."/>
            <person name="Jing Y."/>
            <person name="Jocker A."/>
            <person name="Kenton S.M."/>
            <person name="Kim D.J."/>
            <person name="Klee K."/>
            <person name="Lai H."/>
            <person name="Lang C."/>
            <person name="Lin S."/>
            <person name="Macmil S.L."/>
            <person name="Magdelenat G."/>
            <person name="Matthews L."/>
            <person name="McCorrison J."/>
            <person name="Monaghan E.L."/>
            <person name="Mun J.H."/>
            <person name="Najar F.Z."/>
            <person name="Nicholson C."/>
            <person name="Noirot C."/>
            <person name="O'Bleness M."/>
            <person name="Paule C.R."/>
            <person name="Poulain J."/>
            <person name="Prion F."/>
            <person name="Qin B."/>
            <person name="Qu C."/>
            <person name="Retzel E.F."/>
            <person name="Riddle C."/>
            <person name="Sallet E."/>
            <person name="Samain S."/>
            <person name="Samson N."/>
            <person name="Sanders I."/>
            <person name="Saurat O."/>
            <person name="Scarpelli C."/>
            <person name="Schiex T."/>
            <person name="Segurens B."/>
            <person name="Severin A.J."/>
            <person name="Sherrier D.J."/>
            <person name="Shi R."/>
            <person name="Sims S."/>
            <person name="Singer S.R."/>
            <person name="Sinharoy S."/>
            <person name="Sterck L."/>
            <person name="Viollet A."/>
            <person name="Wang B.B."/>
            <person name="Wang K."/>
            <person name="Wang M."/>
            <person name="Wang X."/>
            <person name="Warfsmann J."/>
            <person name="Weissenbach J."/>
            <person name="White D.D."/>
            <person name="White J.D."/>
            <person name="Wiley G.B."/>
            <person name="Wincker P."/>
            <person name="Xing Y."/>
            <person name="Yang L."/>
            <person name="Yao Z."/>
            <person name="Ying F."/>
            <person name="Zhai J."/>
            <person name="Zhou L."/>
            <person name="Zuber A."/>
            <person name="Denarie J."/>
            <person name="Dixon R.A."/>
            <person name="May G.D."/>
            <person name="Schwartz D.C."/>
            <person name="Rogers J."/>
            <person name="Quetier F."/>
            <person name="Town C.D."/>
            <person name="Roe B.A."/>
        </authorList>
    </citation>
    <scope>NUCLEOTIDE SEQUENCE [LARGE SCALE GENOMIC DNA]</scope>
    <source>
        <strain evidence="6">A17</strain>
        <strain evidence="9 10">cv. Jemalong A17</strain>
    </source>
</reference>
<dbReference type="Pfam" id="PF03514">
    <property type="entry name" value="GRAS"/>
    <property type="match status" value="1"/>
</dbReference>
<dbReference type="PaxDb" id="3880-AES94576"/>
<dbReference type="GO" id="GO:0009610">
    <property type="term" value="P:response to symbiotic fungus"/>
    <property type="evidence" value="ECO:0007669"/>
    <property type="project" value="UniProtKB-ARBA"/>
</dbReference>
<gene>
    <name evidence="9" type="primary">25488995</name>
    <name evidence="7" type="ordered locus">MTR_3g053270</name>
    <name evidence="6" type="ordered locus">MTR_5g015950</name>
    <name evidence="8" type="ORF">MtrunA17_Chr5g0401421</name>
</gene>
<dbReference type="OrthoDB" id="767511at2759"/>
<evidence type="ECO:0000256" key="2">
    <source>
        <dbReference type="ARBA" id="ARBA00023015"/>
    </source>
</evidence>
<evidence type="ECO:0000313" key="9">
    <source>
        <dbReference type="EnsemblPlants" id="AES94576"/>
    </source>
</evidence>
<dbReference type="Proteomes" id="UP000265566">
    <property type="component" value="Chromosome 5"/>
</dbReference>
<feature type="region of interest" description="Leucine repeat II (LRII)" evidence="5">
    <location>
        <begin position="211"/>
        <end position="243"/>
    </location>
</feature>
<evidence type="ECO:0000256" key="5">
    <source>
        <dbReference type="PROSITE-ProRule" id="PRU01191"/>
    </source>
</evidence>
<dbReference type="STRING" id="3880.G7K3V6"/>
<dbReference type="EnsemblPlants" id="KEH33881">
    <property type="protein sequence ID" value="KEH33881"/>
    <property type="gene ID" value="MTR_3g053270"/>
</dbReference>
<reference evidence="8" key="5">
    <citation type="journal article" date="2018" name="Nat. Plants">
        <title>Whole-genome landscape of Medicago truncatula symbiotic genes.</title>
        <authorList>
            <person name="Pecrix Y."/>
            <person name="Gamas P."/>
            <person name="Carrere S."/>
        </authorList>
    </citation>
    <scope>NUCLEOTIDE SEQUENCE</scope>
    <source>
        <tissue evidence="8">Leaves</tissue>
    </source>
</reference>
<keyword evidence="3" id="KW-0804">Transcription</keyword>
<keyword evidence="4" id="KW-0539">Nucleus</keyword>
<organism evidence="6 10">
    <name type="scientific">Medicago truncatula</name>
    <name type="common">Barrel medic</name>
    <name type="synonym">Medicago tribuloides</name>
    <dbReference type="NCBI Taxonomy" id="3880"/>
    <lineage>
        <taxon>Eukaryota</taxon>
        <taxon>Viridiplantae</taxon>
        <taxon>Streptophyta</taxon>
        <taxon>Embryophyta</taxon>
        <taxon>Tracheophyta</taxon>
        <taxon>Spermatophyta</taxon>
        <taxon>Magnoliopsida</taxon>
        <taxon>eudicotyledons</taxon>
        <taxon>Gunneridae</taxon>
        <taxon>Pentapetalae</taxon>
        <taxon>rosids</taxon>
        <taxon>fabids</taxon>
        <taxon>Fabales</taxon>
        <taxon>Fabaceae</taxon>
        <taxon>Papilionoideae</taxon>
        <taxon>50 kb inversion clade</taxon>
        <taxon>NPAAA clade</taxon>
        <taxon>Hologalegina</taxon>
        <taxon>IRL clade</taxon>
        <taxon>Trifolieae</taxon>
        <taxon>Medicago</taxon>
    </lineage>
</organism>
<dbReference type="InterPro" id="IPR005202">
    <property type="entry name" value="TF_GRAS"/>
</dbReference>
<evidence type="ECO:0000256" key="3">
    <source>
        <dbReference type="ARBA" id="ARBA00023163"/>
    </source>
</evidence>
<dbReference type="Proteomes" id="UP000002051">
    <property type="component" value="Chromosome 3"/>
</dbReference>
<dbReference type="AlphaFoldDB" id="G7K3V6"/>
<keyword evidence="2" id="KW-0805">Transcription regulation</keyword>
<reference evidence="9" key="3">
    <citation type="submission" date="2015-04" db="UniProtKB">
        <authorList>
            <consortium name="EnsemblPlants"/>
        </authorList>
    </citation>
    <scope>IDENTIFICATION</scope>
    <source>
        <strain evidence="9">cv. Jemalong A17</strain>
    </source>
</reference>
<evidence type="ECO:0000256" key="1">
    <source>
        <dbReference type="ARBA" id="ARBA00004123"/>
    </source>
</evidence>
<dbReference type="GO" id="GO:0005634">
    <property type="term" value="C:nucleus"/>
    <property type="evidence" value="ECO:0000318"/>
    <property type="project" value="GO_Central"/>
</dbReference>
<dbReference type="EMBL" id="CM001219">
    <property type="protein sequence ID" value="KEH33881.1"/>
    <property type="molecule type" value="Genomic_DNA"/>
</dbReference>
<evidence type="ECO:0000313" key="7">
    <source>
        <dbReference type="EMBL" id="KEH33881.1"/>
    </source>
</evidence>
<comment type="caution">
    <text evidence="5">Lacks conserved residue(s) required for the propagation of feature annotation.</text>
</comment>
<dbReference type="GO" id="GO:0006355">
    <property type="term" value="P:regulation of DNA-templated transcription"/>
    <property type="evidence" value="ECO:0000318"/>
    <property type="project" value="GO_Central"/>
</dbReference>
<protein>
    <submittedName>
        <fullName evidence="6">GRAS family transcription factor</fullName>
    </submittedName>
    <submittedName>
        <fullName evidence="8">Putative transcription factor GRAS family</fullName>
    </submittedName>
</protein>
<evidence type="ECO:0000256" key="4">
    <source>
        <dbReference type="ARBA" id="ARBA00023242"/>
    </source>
</evidence>
<feature type="region of interest" description="SAW" evidence="5">
    <location>
        <begin position="372"/>
        <end position="446"/>
    </location>
</feature>
<dbReference type="PROSITE" id="PS50985">
    <property type="entry name" value="GRAS"/>
    <property type="match status" value="1"/>
</dbReference>
<dbReference type="GO" id="GO:0003700">
    <property type="term" value="F:DNA-binding transcription factor activity"/>
    <property type="evidence" value="ECO:0000318"/>
    <property type="project" value="GO_Central"/>
</dbReference>
<proteinExistence type="inferred from homology"/>
<dbReference type="EMBL" id="PSQE01000005">
    <property type="protein sequence ID" value="RHN53947.1"/>
    <property type="molecule type" value="Genomic_DNA"/>
</dbReference>
<dbReference type="HOGENOM" id="CLU_011924_5_0_1"/>
<evidence type="ECO:0000313" key="10">
    <source>
        <dbReference type="Proteomes" id="UP000002051"/>
    </source>
</evidence>
<dbReference type="Gramene" id="rna28922">
    <property type="protein sequence ID" value="RHN53947.1"/>
    <property type="gene ID" value="gene28922"/>
</dbReference>
<name>G7K3V6_MEDTR</name>
<dbReference type="eggNOG" id="ENOG502QR1S">
    <property type="taxonomic scope" value="Eukaryota"/>
</dbReference>
<dbReference type="EMBL" id="CM001221">
    <property type="protein sequence ID" value="AES94576.1"/>
    <property type="molecule type" value="Genomic_DNA"/>
</dbReference>
<dbReference type="KEGG" id="mtr:11421838"/>
<feature type="region of interest" description="VHIID" evidence="5">
    <location>
        <begin position="121"/>
        <end position="186"/>
    </location>
</feature>
<reference evidence="11" key="4">
    <citation type="journal article" date="2018" name="Nat. Plants">
        <title>Whole-genome landscape of Medicago truncatula symbiotic genes.</title>
        <authorList>
            <person name="Pecrix Y."/>
            <person name="Staton S.E."/>
            <person name="Sallet E."/>
            <person name="Lelandais-Briere C."/>
            <person name="Moreau S."/>
            <person name="Carrere S."/>
            <person name="Blein T."/>
            <person name="Jardinaud M.F."/>
            <person name="Latrasse D."/>
            <person name="Zouine M."/>
            <person name="Zahm M."/>
            <person name="Kreplak J."/>
            <person name="Mayjonade B."/>
            <person name="Satge C."/>
            <person name="Perez M."/>
            <person name="Cauet S."/>
            <person name="Marande W."/>
            <person name="Chantry-Darmon C."/>
            <person name="Lopez-Roques C."/>
            <person name="Bouchez O."/>
            <person name="Berard A."/>
            <person name="Debelle F."/>
            <person name="Munos S."/>
            <person name="Bendahmane A."/>
            <person name="Berges H."/>
            <person name="Niebel A."/>
            <person name="Buitink J."/>
            <person name="Frugier F."/>
            <person name="Benhamed M."/>
            <person name="Crespi M."/>
            <person name="Gouzy J."/>
            <person name="Gamas P."/>
        </authorList>
    </citation>
    <scope>NUCLEOTIDE SEQUENCE [LARGE SCALE GENOMIC DNA]</scope>
    <source>
        <strain evidence="11">cv. Jemalong A17</strain>
    </source>
</reference>
<evidence type="ECO:0000313" key="8">
    <source>
        <dbReference type="EMBL" id="RHN53947.1"/>
    </source>
</evidence>
<reference evidence="6 10" key="2">
    <citation type="journal article" date="2014" name="BMC Genomics">
        <title>An improved genome release (version Mt4.0) for the model legume Medicago truncatula.</title>
        <authorList>
            <person name="Tang H."/>
            <person name="Krishnakumar V."/>
            <person name="Bidwell S."/>
            <person name="Rosen B."/>
            <person name="Chan A."/>
            <person name="Zhou S."/>
            <person name="Gentzbittel L."/>
            <person name="Childs K.L."/>
            <person name="Yandell M."/>
            <person name="Gundlach H."/>
            <person name="Mayer K.F."/>
            <person name="Schwartz D.C."/>
            <person name="Town C.D."/>
        </authorList>
    </citation>
    <scope>GENOME REANNOTATION</scope>
    <source>
        <strain evidence="7">A17</strain>
        <strain evidence="9 10">cv. Jemalong A17</strain>
    </source>
</reference>
<dbReference type="PANTHER" id="PTHR31636">
    <property type="entry name" value="OSJNBA0084A10.13 PROTEIN-RELATED"/>
    <property type="match status" value="1"/>
</dbReference>
<dbReference type="EnsemblPlants" id="AES94576">
    <property type="protein sequence ID" value="AES94576"/>
    <property type="gene ID" value="MTR_5g015950"/>
</dbReference>